<dbReference type="PRINTS" id="PR01727">
    <property type="entry name" value="DNABINDINGHU"/>
</dbReference>
<dbReference type="EMBL" id="FUYV01000001">
    <property type="protein sequence ID" value="SKB37944.1"/>
    <property type="molecule type" value="Genomic_DNA"/>
</dbReference>
<protein>
    <submittedName>
        <fullName evidence="5">DNA-binding protein HU-beta</fullName>
    </submittedName>
</protein>
<dbReference type="Proteomes" id="UP000191055">
    <property type="component" value="Unassembled WGS sequence"/>
</dbReference>
<comment type="similarity">
    <text evidence="1 4">Belongs to the bacterial histone-like protein family.</text>
</comment>
<dbReference type="CDD" id="cd13836">
    <property type="entry name" value="IHF_B"/>
    <property type="match status" value="1"/>
</dbReference>
<accession>A0A1T5ASE1</accession>
<name>A0A1T5ASE1_9BACT</name>
<dbReference type="SUPFAM" id="SSF47729">
    <property type="entry name" value="IHF-like DNA-binding proteins"/>
    <property type="match status" value="1"/>
</dbReference>
<dbReference type="Gene3D" id="4.10.520.10">
    <property type="entry name" value="IHF-like DNA-binding proteins"/>
    <property type="match status" value="1"/>
</dbReference>
<organism evidence="5 6">
    <name type="scientific">Alkalitalea saponilacus</name>
    <dbReference type="NCBI Taxonomy" id="889453"/>
    <lineage>
        <taxon>Bacteria</taxon>
        <taxon>Pseudomonadati</taxon>
        <taxon>Bacteroidota</taxon>
        <taxon>Bacteroidia</taxon>
        <taxon>Marinilabiliales</taxon>
        <taxon>Marinilabiliaceae</taxon>
        <taxon>Alkalitalea</taxon>
    </lineage>
</organism>
<dbReference type="KEGG" id="asx:CDL62_05380"/>
<dbReference type="PANTHER" id="PTHR33175">
    <property type="entry name" value="DNA-BINDING PROTEIN HU"/>
    <property type="match status" value="1"/>
</dbReference>
<evidence type="ECO:0000256" key="4">
    <source>
        <dbReference type="RuleBase" id="RU003939"/>
    </source>
</evidence>
<evidence type="ECO:0000256" key="2">
    <source>
        <dbReference type="ARBA" id="ARBA00023067"/>
    </source>
</evidence>
<dbReference type="AlphaFoldDB" id="A0A1T5ASE1"/>
<dbReference type="GO" id="GO:0003677">
    <property type="term" value="F:DNA binding"/>
    <property type="evidence" value="ECO:0007669"/>
    <property type="project" value="UniProtKB-KW"/>
</dbReference>
<keyword evidence="3 5" id="KW-0238">DNA-binding</keyword>
<keyword evidence="6" id="KW-1185">Reference proteome</keyword>
<dbReference type="InterPro" id="IPR010992">
    <property type="entry name" value="IHF-like_DNA-bd_dom_sf"/>
</dbReference>
<dbReference type="InterPro" id="IPR000119">
    <property type="entry name" value="Hist_DNA-bd"/>
</dbReference>
<proteinExistence type="inferred from homology"/>
<dbReference type="OrthoDB" id="9799835at2"/>
<dbReference type="GO" id="GO:0030527">
    <property type="term" value="F:structural constituent of chromatin"/>
    <property type="evidence" value="ECO:0007669"/>
    <property type="project" value="InterPro"/>
</dbReference>
<evidence type="ECO:0000256" key="1">
    <source>
        <dbReference type="ARBA" id="ARBA00010529"/>
    </source>
</evidence>
<dbReference type="GO" id="GO:0005829">
    <property type="term" value="C:cytosol"/>
    <property type="evidence" value="ECO:0007669"/>
    <property type="project" value="TreeGrafter"/>
</dbReference>
<dbReference type="GO" id="GO:0030261">
    <property type="term" value="P:chromosome condensation"/>
    <property type="evidence" value="ECO:0007669"/>
    <property type="project" value="UniProtKB-KW"/>
</dbReference>
<dbReference type="RefSeq" id="WP_079556137.1">
    <property type="nucleotide sequence ID" value="NZ_CP021904.1"/>
</dbReference>
<dbReference type="SMART" id="SM00411">
    <property type="entry name" value="BHL"/>
    <property type="match status" value="1"/>
</dbReference>
<evidence type="ECO:0000256" key="3">
    <source>
        <dbReference type="ARBA" id="ARBA00023125"/>
    </source>
</evidence>
<reference evidence="5 6" key="1">
    <citation type="submission" date="2017-02" db="EMBL/GenBank/DDBJ databases">
        <authorList>
            <person name="Peterson S.W."/>
        </authorList>
    </citation>
    <scope>NUCLEOTIDE SEQUENCE [LARGE SCALE GENOMIC DNA]</scope>
    <source>
        <strain evidence="5 6">DSM 24412</strain>
    </source>
</reference>
<sequence length="94" mass="10542">MTKADIVNEVSKNTGIEKVTVQKTVEAFMETVKGNLVKGKNVYLRGFGSFIIKKRAEKTARNISKNTTIIIPEHFIPSFKPSKSFVTKVKNNVK</sequence>
<keyword evidence="2" id="KW-0226">DNA condensation</keyword>
<dbReference type="PANTHER" id="PTHR33175:SF3">
    <property type="entry name" value="DNA-BINDING PROTEIN HU-BETA"/>
    <property type="match status" value="1"/>
</dbReference>
<dbReference type="STRING" id="889453.SAMN03080601_00364"/>
<dbReference type="Pfam" id="PF00216">
    <property type="entry name" value="Bac_DNA_binding"/>
    <property type="match status" value="1"/>
</dbReference>
<gene>
    <name evidence="5" type="ORF">SAMN03080601_00364</name>
</gene>
<evidence type="ECO:0000313" key="5">
    <source>
        <dbReference type="EMBL" id="SKB37944.1"/>
    </source>
</evidence>
<evidence type="ECO:0000313" key="6">
    <source>
        <dbReference type="Proteomes" id="UP000191055"/>
    </source>
</evidence>
<dbReference type="FunFam" id="4.10.520.10:FF:000007">
    <property type="entry name" value="Integration host factor subunit beta"/>
    <property type="match status" value="1"/>
</dbReference>